<dbReference type="GO" id="GO:0009279">
    <property type="term" value="C:cell outer membrane"/>
    <property type="evidence" value="ECO:0007669"/>
    <property type="project" value="UniProtKB-SubCell"/>
</dbReference>
<dbReference type="InterPro" id="IPR010827">
    <property type="entry name" value="BamA/TamA_POTRA"/>
</dbReference>
<comment type="similarity">
    <text evidence="8">Belongs to the BamA family.</text>
</comment>
<evidence type="ECO:0000256" key="8">
    <source>
        <dbReference type="HAMAP-Rule" id="MF_01430"/>
    </source>
</evidence>
<keyword evidence="2 8" id="KW-1134">Transmembrane beta strand</keyword>
<keyword evidence="5 8" id="KW-0677">Repeat</keyword>
<keyword evidence="3 8" id="KW-0812">Transmembrane</keyword>
<evidence type="ECO:0000256" key="3">
    <source>
        <dbReference type="ARBA" id="ARBA00022692"/>
    </source>
</evidence>
<gene>
    <name evidence="8 11" type="primary">bamA</name>
    <name evidence="11" type="ORF">DTO96_102017</name>
</gene>
<feature type="domain" description="POTRA" evidence="10">
    <location>
        <begin position="204"/>
        <end position="292"/>
    </location>
</feature>
<dbReference type="NCBIfam" id="TIGR03303">
    <property type="entry name" value="OM_YaeT"/>
    <property type="match status" value="1"/>
</dbReference>
<dbReference type="Proteomes" id="UP000252182">
    <property type="component" value="Chromosome"/>
</dbReference>
<keyword evidence="7 8" id="KW-0998">Cell outer membrane</keyword>
<protein>
    <recommendedName>
        <fullName evidence="8 9">Outer membrane protein assembly factor BamA</fullName>
    </recommendedName>
</protein>
<feature type="chain" id="PRO_5017094381" description="Outer membrane protein assembly factor BamA" evidence="8">
    <location>
        <begin position="32"/>
        <end position="810"/>
    </location>
</feature>
<dbReference type="InterPro" id="IPR023707">
    <property type="entry name" value="OM_assembly_BamA"/>
</dbReference>
<evidence type="ECO:0000256" key="1">
    <source>
        <dbReference type="ARBA" id="ARBA00004370"/>
    </source>
</evidence>
<dbReference type="OrthoDB" id="9803054at2"/>
<organism evidence="11 12">
    <name type="scientific">Ephemeroptericola cinctiostellae</name>
    <dbReference type="NCBI Taxonomy" id="2268024"/>
    <lineage>
        <taxon>Bacteria</taxon>
        <taxon>Pseudomonadati</taxon>
        <taxon>Pseudomonadota</taxon>
        <taxon>Betaproteobacteria</taxon>
        <taxon>Burkholderiales</taxon>
        <taxon>Burkholderiaceae</taxon>
        <taxon>Ephemeroptericola</taxon>
    </lineage>
</organism>
<evidence type="ECO:0000256" key="5">
    <source>
        <dbReference type="ARBA" id="ARBA00022737"/>
    </source>
</evidence>
<evidence type="ECO:0000256" key="6">
    <source>
        <dbReference type="ARBA" id="ARBA00023136"/>
    </source>
</evidence>
<evidence type="ECO:0000256" key="9">
    <source>
        <dbReference type="NCBIfam" id="TIGR03303"/>
    </source>
</evidence>
<keyword evidence="4 8" id="KW-0732">Signal</keyword>
<feature type="signal peptide" evidence="8">
    <location>
        <begin position="1"/>
        <end position="31"/>
    </location>
</feature>
<dbReference type="PANTHER" id="PTHR12815">
    <property type="entry name" value="SORTING AND ASSEMBLY MACHINERY SAMM50 PROTEIN FAMILY MEMBER"/>
    <property type="match status" value="1"/>
</dbReference>
<reference evidence="12" key="1">
    <citation type="submission" date="2018-07" db="EMBL/GenBank/DDBJ databases">
        <authorList>
            <person name="Kim H."/>
        </authorList>
    </citation>
    <scope>NUCLEOTIDE SEQUENCE [LARGE SCALE GENOMIC DNA]</scope>
    <source>
        <strain evidence="12">F02</strain>
    </source>
</reference>
<comment type="subcellular location">
    <subcellularLocation>
        <location evidence="8">Cell outer membrane</location>
    </subcellularLocation>
    <subcellularLocation>
        <location evidence="1">Membrane</location>
    </subcellularLocation>
</comment>
<evidence type="ECO:0000259" key="10">
    <source>
        <dbReference type="PROSITE" id="PS51779"/>
    </source>
</evidence>
<evidence type="ECO:0000256" key="2">
    <source>
        <dbReference type="ARBA" id="ARBA00022452"/>
    </source>
</evidence>
<evidence type="ECO:0000256" key="4">
    <source>
        <dbReference type="ARBA" id="ARBA00022729"/>
    </source>
</evidence>
<comment type="function">
    <text evidence="8">Part of the outer membrane protein assembly complex, which is involved in assembly and insertion of beta-barrel proteins into the outer membrane.</text>
</comment>
<dbReference type="InterPro" id="IPR039910">
    <property type="entry name" value="D15-like"/>
</dbReference>
<accession>A0A345DD33</accession>
<dbReference type="KEGG" id="hyf:DTO96_102017"/>
<evidence type="ECO:0000313" key="12">
    <source>
        <dbReference type="Proteomes" id="UP000252182"/>
    </source>
</evidence>
<dbReference type="GO" id="GO:0043165">
    <property type="term" value="P:Gram-negative-bacterium-type cell outer membrane assembly"/>
    <property type="evidence" value="ECO:0007669"/>
    <property type="project" value="UniProtKB-UniRule"/>
</dbReference>
<dbReference type="InterPro" id="IPR000184">
    <property type="entry name" value="Bac_surfAg_D15"/>
</dbReference>
<comment type="subunit">
    <text evidence="8">Part of the Bam complex.</text>
</comment>
<dbReference type="EMBL" id="CP031124">
    <property type="protein sequence ID" value="AXF86271.1"/>
    <property type="molecule type" value="Genomic_DNA"/>
</dbReference>
<dbReference type="PANTHER" id="PTHR12815:SF23">
    <property type="entry name" value="OUTER MEMBRANE PROTEIN ASSEMBLY FACTOR BAMA"/>
    <property type="match status" value="1"/>
</dbReference>
<dbReference type="PROSITE" id="PS51779">
    <property type="entry name" value="POTRA"/>
    <property type="match status" value="4"/>
</dbReference>
<dbReference type="Gene3D" id="3.10.20.310">
    <property type="entry name" value="membrane protein fhac"/>
    <property type="match status" value="5"/>
</dbReference>
<dbReference type="InterPro" id="IPR034746">
    <property type="entry name" value="POTRA"/>
</dbReference>
<dbReference type="Gene3D" id="2.40.160.50">
    <property type="entry name" value="membrane protein fhac: a member of the omp85/tpsb transporter family"/>
    <property type="match status" value="1"/>
</dbReference>
<dbReference type="HAMAP" id="MF_01430">
    <property type="entry name" value="OM_assembly_BamA"/>
    <property type="match status" value="1"/>
</dbReference>
<dbReference type="RefSeq" id="WP_114563365.1">
    <property type="nucleotide sequence ID" value="NZ_CP031124.1"/>
</dbReference>
<dbReference type="Pfam" id="PF07244">
    <property type="entry name" value="POTRA"/>
    <property type="match status" value="4"/>
</dbReference>
<feature type="domain" description="POTRA" evidence="10">
    <location>
        <begin position="295"/>
        <end position="376"/>
    </location>
</feature>
<name>A0A345DD33_9BURK</name>
<dbReference type="PIRSF" id="PIRSF006076">
    <property type="entry name" value="OM_assembly_OMP85"/>
    <property type="match status" value="1"/>
</dbReference>
<evidence type="ECO:0000313" key="11">
    <source>
        <dbReference type="EMBL" id="AXF86271.1"/>
    </source>
</evidence>
<keyword evidence="6 8" id="KW-0472">Membrane</keyword>
<evidence type="ECO:0000256" key="7">
    <source>
        <dbReference type="ARBA" id="ARBA00023237"/>
    </source>
</evidence>
<keyword evidence="12" id="KW-1185">Reference proteome</keyword>
<feature type="domain" description="POTRA" evidence="10">
    <location>
        <begin position="53"/>
        <end position="120"/>
    </location>
</feature>
<proteinExistence type="inferred from homology"/>
<dbReference type="GO" id="GO:0051205">
    <property type="term" value="P:protein insertion into membrane"/>
    <property type="evidence" value="ECO:0007669"/>
    <property type="project" value="UniProtKB-UniRule"/>
</dbReference>
<dbReference type="AlphaFoldDB" id="A0A345DD33"/>
<dbReference type="Pfam" id="PF01103">
    <property type="entry name" value="Omp85"/>
    <property type="match status" value="1"/>
</dbReference>
<feature type="domain" description="POTRA" evidence="10">
    <location>
        <begin position="377"/>
        <end position="451"/>
    </location>
</feature>
<sequence precursor="true">MSVSQIVSYKPAKAVVALVVAGLFVSSPVMAKTTSSKMVTAHPAVAVAIPQSVKLTDIVVQGLQRSDPSTVFGFLPVKVGDAFNAGQSQDIIKALYASGLYEDVSVGLNGSVLVVKLAERAVVSDFTIKGMKNFDKKEIAQNLKNYGFAQGYPYDPALLEKVKTEIQTMYEEAGLVNAKVTSEVKEQDRKQVAVTINVDEGQYLKIRKIQVSGNKAVSAHKIRSIMELNKNGIFSWYSKDSRFAPERLKADLDAIRSYYYDKGYLDFDFTSVDTPETADGKGIEIAMKVSEGEQYRVSSIALQGDTKGTPRKDVEKLVKYKLNGVYSRSAVSAIATNVSRRLSDDGYALAKVDVVPNIHKDTHLVDVAITVDPVERVYVRHINVAGNSRTKDDVIRREVRQMESSLYSAERVQASRDRIDRLGYFSEVTVDTVPVEGVNNQVDVNYSVKEIPTGDLKLGLGYSTSDKVSLSGSINENNFMGTGNSLGLDIDTSSSSRNATVTTRNPYMTKYGVSRDFSVYYRKYDASKLNISDVKYTTTGVNLSFGVPISENNKIFLGVNPERNKITLASTGEVPASYTQYTNGKNSFTTYALTAGWSHDTRDSGFSPSRGSLQRVNLEVAPVGDINYYKASYQFQKFVPVSKYFTLAFNTQFDYGRGYGGDAYPFFKNMFAGGIGSVRGFDSSSMGPTQTTTNGTVAYIGGSKRAVANLELQFPFPGMVKNRGVRLFAFADAGGLWSDNDSNGNAITDGSGCNVTKISFSGCNGLRYSYGVGLSWASPIGPLKFSYGLPINKKTYDKVQRFQFQIGTSF</sequence>